<gene>
    <name evidence="1" type="ORF">COMA2_30035</name>
</gene>
<dbReference type="Proteomes" id="UP000198736">
    <property type="component" value="Unassembled WGS sequence"/>
</dbReference>
<dbReference type="EMBL" id="CZPZ01000023">
    <property type="protein sequence ID" value="CUS37019.1"/>
    <property type="molecule type" value="Genomic_DNA"/>
</dbReference>
<reference evidence="2" key="1">
    <citation type="submission" date="2015-10" db="EMBL/GenBank/DDBJ databases">
        <authorList>
            <person name="Luecker S."/>
            <person name="Luecker S."/>
        </authorList>
    </citation>
    <scope>NUCLEOTIDE SEQUENCE [LARGE SCALE GENOMIC DNA]</scope>
</reference>
<dbReference type="AlphaFoldDB" id="A0A0S4LM50"/>
<protein>
    <submittedName>
        <fullName evidence="1">Uncharacterized protein</fullName>
    </submittedName>
</protein>
<dbReference type="RefSeq" id="WP_217490737.1">
    <property type="nucleotide sequence ID" value="NZ_CZPZ01000023.1"/>
</dbReference>
<organism evidence="1 2">
    <name type="scientific">Candidatus Nitrospira nitrificans</name>
    <dbReference type="NCBI Taxonomy" id="1742973"/>
    <lineage>
        <taxon>Bacteria</taxon>
        <taxon>Pseudomonadati</taxon>
        <taxon>Nitrospirota</taxon>
        <taxon>Nitrospiria</taxon>
        <taxon>Nitrospirales</taxon>
        <taxon>Nitrospiraceae</taxon>
        <taxon>Nitrospira</taxon>
    </lineage>
</organism>
<name>A0A0S4LM50_9BACT</name>
<dbReference type="STRING" id="1742973.COMA2_30035"/>
<sequence>MKLFLTLLFFLGAAYLTVVFNWTYSDGNRAGYIQKFSTKGWLCKTHEGELAMTTVPGTAPVLWQFTIWDDKVSAQLSEVMGKRVILHYKEYRYIPTTCFGETTYFVDKVEVQE</sequence>
<proteinExistence type="predicted"/>
<evidence type="ECO:0000313" key="2">
    <source>
        <dbReference type="Proteomes" id="UP000198736"/>
    </source>
</evidence>
<evidence type="ECO:0000313" key="1">
    <source>
        <dbReference type="EMBL" id="CUS37019.1"/>
    </source>
</evidence>
<keyword evidence="2" id="KW-1185">Reference proteome</keyword>
<accession>A0A0S4LM50</accession>